<dbReference type="InterPro" id="IPR013610">
    <property type="entry name" value="ArdC_N"/>
</dbReference>
<keyword evidence="4" id="KW-1185">Reference proteome</keyword>
<dbReference type="Proteomes" id="UP000192775">
    <property type="component" value="Plasmid unnamed1"/>
</dbReference>
<protein>
    <submittedName>
        <fullName evidence="3">Uncharacterized protein</fullName>
    </submittedName>
</protein>
<feature type="domain" description="IrrE N-terminal-like" evidence="1">
    <location>
        <begin position="170"/>
        <end position="243"/>
    </location>
</feature>
<evidence type="ECO:0000313" key="3">
    <source>
        <dbReference type="EMBL" id="ARJ07721.1"/>
    </source>
</evidence>
<dbReference type="EMBL" id="CP020716">
    <property type="protein sequence ID" value="ARJ07721.1"/>
    <property type="molecule type" value="Genomic_DNA"/>
</dbReference>
<accession>A0A1X9LUM7</accession>
<sequence length="301" mass="32910">MVTTATKARKTARPRVSVEERKQQAEALHEQIAVQVEQLRDTGAWERFLAFSSAFHSYSLSNVLLILGQCPEASQVAGFRKWLTLGRAVRKGERALRIIGYSTKKGTRLNDDGEEEETRSPRFPILSVFDISQTDVVDPELAAAGELTRRIEGTDDHGIITALTGYLEREGWSVKREPMAGQKNGYARPAGRVVAIREDLSPAQAAKTLIHEAAHILAGHVDDVDDYAEHRGRAETEAESVAYVVAGMLGLDTAAYSIGYIAGWADADTALIRSTAAVVLRVAHQVHDIISPTPEDEPSQV</sequence>
<reference evidence="3 4" key="1">
    <citation type="submission" date="2017-04" db="EMBL/GenBank/DDBJ databases">
        <authorList>
            <person name="Afonso C.L."/>
            <person name="Miller P.J."/>
            <person name="Scott M.A."/>
            <person name="Spackman E."/>
            <person name="Goraichik I."/>
            <person name="Dimitrov K.M."/>
            <person name="Suarez D.L."/>
            <person name="Swayne D.E."/>
        </authorList>
    </citation>
    <scope>NUCLEOTIDE SEQUENCE [LARGE SCALE GENOMIC DNA]</scope>
    <source>
        <strain evidence="4">XA(T)</strain>
        <plasmid evidence="4">Plasmid unnamed1</plasmid>
    </source>
</reference>
<name>A0A1X9LUM7_9MICO</name>
<keyword evidence="3" id="KW-0614">Plasmid</keyword>
<dbReference type="Gene3D" id="1.10.10.2910">
    <property type="match status" value="1"/>
</dbReference>
<dbReference type="InterPro" id="IPR010359">
    <property type="entry name" value="IrrE_HExxH"/>
</dbReference>
<evidence type="ECO:0000259" key="1">
    <source>
        <dbReference type="Pfam" id="PF06114"/>
    </source>
</evidence>
<geneLocation type="plasmid" evidence="3">
    <name>unnamed1</name>
</geneLocation>
<organism evidence="3 4">
    <name type="scientific">Cnuibacter physcomitrellae</name>
    <dbReference type="NCBI Taxonomy" id="1619308"/>
    <lineage>
        <taxon>Bacteria</taxon>
        <taxon>Bacillati</taxon>
        <taxon>Actinomycetota</taxon>
        <taxon>Actinomycetes</taxon>
        <taxon>Micrococcales</taxon>
        <taxon>Microbacteriaceae</taxon>
        <taxon>Cnuibacter</taxon>
    </lineage>
</organism>
<dbReference type="Pfam" id="PF08401">
    <property type="entry name" value="ArdcN"/>
    <property type="match status" value="1"/>
</dbReference>
<dbReference type="KEGG" id="cphy:B5808_19840"/>
<gene>
    <name evidence="3" type="ORF">B5808_19840</name>
</gene>
<feature type="domain" description="N-terminal" evidence="2">
    <location>
        <begin position="23"/>
        <end position="129"/>
    </location>
</feature>
<dbReference type="Pfam" id="PF06114">
    <property type="entry name" value="Peptidase_M78"/>
    <property type="match status" value="1"/>
</dbReference>
<dbReference type="AlphaFoldDB" id="A0A1X9LUM7"/>
<evidence type="ECO:0000313" key="4">
    <source>
        <dbReference type="Proteomes" id="UP000192775"/>
    </source>
</evidence>
<dbReference type="GO" id="GO:0003697">
    <property type="term" value="F:single-stranded DNA binding"/>
    <property type="evidence" value="ECO:0007669"/>
    <property type="project" value="InterPro"/>
</dbReference>
<proteinExistence type="predicted"/>
<dbReference type="RefSeq" id="WP_085021856.1">
    <property type="nucleotide sequence ID" value="NZ_BMHD01000003.1"/>
</dbReference>
<evidence type="ECO:0000259" key="2">
    <source>
        <dbReference type="Pfam" id="PF08401"/>
    </source>
</evidence>